<dbReference type="InterPro" id="IPR027365">
    <property type="entry name" value="GNAT_acetyltra_YdfB-like"/>
</dbReference>
<keyword evidence="2" id="KW-0808">Transferase</keyword>
<proteinExistence type="predicted"/>
<sequence>MMHELSKDLFFRCLPLLNEQTNLEVRGVIEGNNLGRVFVNQLECPSVALIWLGNNDGFFFIGQEDLQTVNDHLLPWVEDNLVEEIKVVGLNQFEMISVNQVWEEAFSERAQTFFQQNVYLYPPSMPLHQFSDIDTAYTLKKLTTKLLDDQRNGHVKADILTTWPSIEDFLKVGVGYGVLYEDTIVSYCLSIFVGSDQHCVMISTDAAHRGKGCAKASASAFINECHAKGVTPYWDCTTTNEASVAVAEQLGFECIATYRVYAFDFPGGMIKSK</sequence>
<dbReference type="RefSeq" id="WP_133579978.1">
    <property type="nucleotide sequence ID" value="NZ_SNYJ01000005.1"/>
</dbReference>
<feature type="domain" description="N-acetyltransferase" evidence="1">
    <location>
        <begin position="137"/>
        <end position="273"/>
    </location>
</feature>
<comment type="caution">
    <text evidence="2">The sequence shown here is derived from an EMBL/GenBank/DDBJ whole genome shotgun (WGS) entry which is preliminary data.</text>
</comment>
<dbReference type="PROSITE" id="PS51186">
    <property type="entry name" value="GNAT"/>
    <property type="match status" value="1"/>
</dbReference>
<dbReference type="EMBL" id="SNYJ01000005">
    <property type="protein sequence ID" value="TDQ40782.1"/>
    <property type="molecule type" value="Genomic_DNA"/>
</dbReference>
<protein>
    <submittedName>
        <fullName evidence="2">GNAT acetyltransferase-like protein</fullName>
    </submittedName>
</protein>
<dbReference type="GO" id="GO:0016747">
    <property type="term" value="F:acyltransferase activity, transferring groups other than amino-acyl groups"/>
    <property type="evidence" value="ECO:0007669"/>
    <property type="project" value="InterPro"/>
</dbReference>
<dbReference type="SUPFAM" id="SSF55729">
    <property type="entry name" value="Acyl-CoA N-acyltransferases (Nat)"/>
    <property type="match status" value="1"/>
</dbReference>
<dbReference type="InterPro" id="IPR000182">
    <property type="entry name" value="GNAT_dom"/>
</dbReference>
<dbReference type="PANTHER" id="PTHR31143">
    <property type="match status" value="1"/>
</dbReference>
<dbReference type="InterPro" id="IPR016181">
    <property type="entry name" value="Acyl_CoA_acyltransferase"/>
</dbReference>
<dbReference type="Proteomes" id="UP000295632">
    <property type="component" value="Unassembled WGS sequence"/>
</dbReference>
<organism evidence="2 3">
    <name type="scientific">Aureibacillus halotolerans</name>
    <dbReference type="NCBI Taxonomy" id="1508390"/>
    <lineage>
        <taxon>Bacteria</taxon>
        <taxon>Bacillati</taxon>
        <taxon>Bacillota</taxon>
        <taxon>Bacilli</taxon>
        <taxon>Bacillales</taxon>
        <taxon>Bacillaceae</taxon>
        <taxon>Aureibacillus</taxon>
    </lineage>
</organism>
<gene>
    <name evidence="2" type="ORF">EV213_105128</name>
</gene>
<dbReference type="AlphaFoldDB" id="A0A4R6U5G3"/>
<evidence type="ECO:0000313" key="2">
    <source>
        <dbReference type="EMBL" id="TDQ40782.1"/>
    </source>
</evidence>
<dbReference type="PANTHER" id="PTHR31143:SF2">
    <property type="entry name" value="FR47-LIKE DOMAIN-CONTAINING PROTEIN-RELATED"/>
    <property type="match status" value="1"/>
</dbReference>
<dbReference type="Pfam" id="PF12746">
    <property type="entry name" value="GNAT_acetyltran"/>
    <property type="match status" value="1"/>
</dbReference>
<accession>A0A4R6U5G3</accession>
<dbReference type="OrthoDB" id="7054616at2"/>
<reference evidence="2 3" key="1">
    <citation type="submission" date="2019-03" db="EMBL/GenBank/DDBJ databases">
        <title>Genomic Encyclopedia of Type Strains, Phase IV (KMG-IV): sequencing the most valuable type-strain genomes for metagenomic binning, comparative biology and taxonomic classification.</title>
        <authorList>
            <person name="Goeker M."/>
        </authorList>
    </citation>
    <scope>NUCLEOTIDE SEQUENCE [LARGE SCALE GENOMIC DNA]</scope>
    <source>
        <strain evidence="2 3">DSM 28697</strain>
    </source>
</reference>
<dbReference type="Gene3D" id="3.40.630.30">
    <property type="match status" value="1"/>
</dbReference>
<evidence type="ECO:0000313" key="3">
    <source>
        <dbReference type="Proteomes" id="UP000295632"/>
    </source>
</evidence>
<keyword evidence="3" id="KW-1185">Reference proteome</keyword>
<name>A0A4R6U5G3_9BACI</name>
<evidence type="ECO:0000259" key="1">
    <source>
        <dbReference type="PROSITE" id="PS51186"/>
    </source>
</evidence>